<protein>
    <recommendedName>
        <fullName evidence="3">BrnT family toxin</fullName>
    </recommendedName>
</protein>
<evidence type="ECO:0000313" key="1">
    <source>
        <dbReference type="EMBL" id="OGF55215.1"/>
    </source>
</evidence>
<proteinExistence type="predicted"/>
<evidence type="ECO:0008006" key="3">
    <source>
        <dbReference type="Google" id="ProtNLM"/>
    </source>
</evidence>
<name>A0A1F5UVN3_FRAXR</name>
<dbReference type="AlphaFoldDB" id="A0A1F5UVN3"/>
<organism evidence="1 2">
    <name type="scientific">Fraserbacteria sp. (strain RBG_16_55_9)</name>
    <dbReference type="NCBI Taxonomy" id="1817864"/>
    <lineage>
        <taxon>Bacteria</taxon>
        <taxon>Candidatus Fraseribacteriota</taxon>
    </lineage>
</organism>
<reference evidence="1 2" key="1">
    <citation type="journal article" date="2016" name="Nat. Commun.">
        <title>Thousands of microbial genomes shed light on interconnected biogeochemical processes in an aquifer system.</title>
        <authorList>
            <person name="Anantharaman K."/>
            <person name="Brown C.T."/>
            <person name="Hug L.A."/>
            <person name="Sharon I."/>
            <person name="Castelle C.J."/>
            <person name="Probst A.J."/>
            <person name="Thomas B.C."/>
            <person name="Singh A."/>
            <person name="Wilkins M.J."/>
            <person name="Karaoz U."/>
            <person name="Brodie E.L."/>
            <person name="Williams K.H."/>
            <person name="Hubbard S.S."/>
            <person name="Banfield J.F."/>
        </authorList>
    </citation>
    <scope>NUCLEOTIDE SEQUENCE [LARGE SCALE GENOMIC DNA]</scope>
    <source>
        <strain evidence="2">RBG_16_55_9</strain>
    </source>
</reference>
<dbReference type="Proteomes" id="UP000179157">
    <property type="component" value="Unassembled WGS sequence"/>
</dbReference>
<gene>
    <name evidence="1" type="ORF">A2Z21_03095</name>
</gene>
<comment type="caution">
    <text evidence="1">The sequence shown here is derived from an EMBL/GenBank/DDBJ whole genome shotgun (WGS) entry which is preliminary data.</text>
</comment>
<evidence type="ECO:0000313" key="2">
    <source>
        <dbReference type="Proteomes" id="UP000179157"/>
    </source>
</evidence>
<dbReference type="InterPro" id="IPR038573">
    <property type="entry name" value="BrnT_sf"/>
</dbReference>
<dbReference type="EMBL" id="MFGX01000061">
    <property type="protein sequence ID" value="OGF55215.1"/>
    <property type="molecule type" value="Genomic_DNA"/>
</dbReference>
<sequence>MRLDPPLVWEQQIMGKLLQKHKVTPEEVEEVFFDDWPHFKKHEEVYHAYGQTLPGRYLFVVFLSLDGGKAKPITAYEMTRKQRNYYQRVKGGN</sequence>
<accession>A0A1F5UVN3</accession>
<dbReference type="Gene3D" id="3.10.450.530">
    <property type="entry name" value="Ribonuclease toxin, BrnT, of type II toxin-antitoxin system"/>
    <property type="match status" value="1"/>
</dbReference>
<dbReference type="InterPro" id="IPR007460">
    <property type="entry name" value="BrnT_toxin"/>
</dbReference>
<dbReference type="Pfam" id="PF04365">
    <property type="entry name" value="BrnT_toxin"/>
    <property type="match status" value="1"/>
</dbReference>